<dbReference type="STRING" id="1654360.EA58_13865"/>
<evidence type="ECO:0000256" key="2">
    <source>
        <dbReference type="ARBA" id="ARBA00022490"/>
    </source>
</evidence>
<dbReference type="CDD" id="cd07017">
    <property type="entry name" value="S14_ClpP_2"/>
    <property type="match status" value="1"/>
</dbReference>
<organism evidence="8 9">
    <name type="scientific">Photobacterium galatheae</name>
    <dbReference type="NCBI Taxonomy" id="1654360"/>
    <lineage>
        <taxon>Bacteria</taxon>
        <taxon>Pseudomonadati</taxon>
        <taxon>Pseudomonadota</taxon>
        <taxon>Gammaproteobacteria</taxon>
        <taxon>Vibrionales</taxon>
        <taxon>Vibrionaceae</taxon>
        <taxon>Photobacterium</taxon>
    </lineage>
</organism>
<dbReference type="SUPFAM" id="SSF52096">
    <property type="entry name" value="ClpP/crotonase"/>
    <property type="match status" value="1"/>
</dbReference>
<dbReference type="GO" id="GO:0004252">
    <property type="term" value="F:serine-type endopeptidase activity"/>
    <property type="evidence" value="ECO:0007669"/>
    <property type="project" value="InterPro"/>
</dbReference>
<accession>A0A066RT24</accession>
<proteinExistence type="inferred from homology"/>
<dbReference type="RefSeq" id="WP_036753655.1">
    <property type="nucleotide sequence ID" value="NZ_JAGSGC010000004.1"/>
</dbReference>
<sequence length="199" mass="21648">MSYIIPHVEYVDQGVHKTSNPYSFLLNERVVFLYSDVNPYSANAIVAQLLALEKKSEHKEIDFYINSGGGHVTEGLAIYDTIQNLSCKVNTVCVGQACSMGAFLLAGGTGLRVATPNSRVMIHQILGGTSGQGTDIQIQAAETQRLKELLTGIMAENSAQSFDAMMNACERDNFLTPSAAKAFGLIDKVLAPKHKRHEK</sequence>
<dbReference type="PROSITE" id="PS00381">
    <property type="entry name" value="CLP_PROTEASE_SER"/>
    <property type="match status" value="1"/>
</dbReference>
<dbReference type="InterPro" id="IPR023562">
    <property type="entry name" value="ClpP/TepA"/>
</dbReference>
<evidence type="ECO:0000256" key="4">
    <source>
        <dbReference type="ARBA" id="ARBA00022801"/>
    </source>
</evidence>
<evidence type="ECO:0000256" key="5">
    <source>
        <dbReference type="ARBA" id="ARBA00022825"/>
    </source>
</evidence>
<comment type="catalytic activity">
    <reaction evidence="6">
        <text>Hydrolysis of proteins to small peptides in the presence of ATP and magnesium. alpha-casein is the usual test substrate. In the absence of ATP, only oligopeptides shorter than five residues are hydrolyzed (such as succinyl-Leu-Tyr-|-NHMec, and Leu-Tyr-Leu-|-Tyr-Trp, in which cleavage of the -Tyr-|-Leu- and -Tyr-|-Trp bonds also occurs).</text>
        <dbReference type="EC" id="3.4.21.92"/>
    </reaction>
</comment>
<dbReference type="PANTHER" id="PTHR10381:SF70">
    <property type="entry name" value="ATP-DEPENDENT CLP PROTEASE PROTEOLYTIC SUBUNIT"/>
    <property type="match status" value="1"/>
</dbReference>
<name>A0A066RT24_9GAMM</name>
<dbReference type="GO" id="GO:0009368">
    <property type="term" value="C:endopeptidase Clp complex"/>
    <property type="evidence" value="ECO:0007669"/>
    <property type="project" value="TreeGrafter"/>
</dbReference>
<dbReference type="EMBL" id="JMIB01000027">
    <property type="protein sequence ID" value="KDM90842.1"/>
    <property type="molecule type" value="Genomic_DNA"/>
</dbReference>
<comment type="similarity">
    <text evidence="1 7">Belongs to the peptidase S14 family.</text>
</comment>
<evidence type="ECO:0000313" key="8">
    <source>
        <dbReference type="EMBL" id="KDM90842.1"/>
    </source>
</evidence>
<keyword evidence="4" id="KW-0378">Hydrolase</keyword>
<feature type="active site" evidence="6">
    <location>
        <position position="99"/>
    </location>
</feature>
<dbReference type="GO" id="GO:0006515">
    <property type="term" value="P:protein quality control for misfolded or incompletely synthesized proteins"/>
    <property type="evidence" value="ECO:0007669"/>
    <property type="project" value="TreeGrafter"/>
</dbReference>
<dbReference type="InterPro" id="IPR001907">
    <property type="entry name" value="ClpP"/>
</dbReference>
<dbReference type="AlphaFoldDB" id="A0A066RT24"/>
<dbReference type="Gene3D" id="3.90.226.10">
    <property type="entry name" value="2-enoyl-CoA Hydratase, Chain A, domain 1"/>
    <property type="match status" value="1"/>
</dbReference>
<evidence type="ECO:0000256" key="3">
    <source>
        <dbReference type="ARBA" id="ARBA00022670"/>
    </source>
</evidence>
<dbReference type="Pfam" id="PF00574">
    <property type="entry name" value="CLP_protease"/>
    <property type="match status" value="1"/>
</dbReference>
<dbReference type="Proteomes" id="UP000027192">
    <property type="component" value="Unassembled WGS sequence"/>
</dbReference>
<reference evidence="8 9" key="1">
    <citation type="submission" date="2014-04" db="EMBL/GenBank/DDBJ databases">
        <title>Draft genome sequence of Photobacterium halotolerans S2753: a solonamide, ngercheumicin and holomycin producer.</title>
        <authorList>
            <person name="Machado H.R."/>
            <person name="Gram L."/>
        </authorList>
    </citation>
    <scope>NUCLEOTIDE SEQUENCE [LARGE SCALE GENOMIC DNA]</scope>
    <source>
        <strain evidence="8 9">S2753</strain>
    </source>
</reference>
<dbReference type="OrthoDB" id="9802800at2"/>
<dbReference type="InterPro" id="IPR018215">
    <property type="entry name" value="ClpP_Ser_AS"/>
</dbReference>
<protein>
    <recommendedName>
        <fullName evidence="7">ATP-dependent Clp protease proteolytic subunit</fullName>
    </recommendedName>
</protein>
<evidence type="ECO:0000256" key="1">
    <source>
        <dbReference type="ARBA" id="ARBA00007039"/>
    </source>
</evidence>
<keyword evidence="5" id="KW-0720">Serine protease</keyword>
<comment type="caution">
    <text evidence="8">The sequence shown here is derived from an EMBL/GenBank/DDBJ whole genome shotgun (WGS) entry which is preliminary data.</text>
</comment>
<dbReference type="GO" id="GO:0051117">
    <property type="term" value="F:ATPase binding"/>
    <property type="evidence" value="ECO:0007669"/>
    <property type="project" value="TreeGrafter"/>
</dbReference>
<dbReference type="GO" id="GO:0004176">
    <property type="term" value="F:ATP-dependent peptidase activity"/>
    <property type="evidence" value="ECO:0007669"/>
    <property type="project" value="InterPro"/>
</dbReference>
<keyword evidence="3" id="KW-0645">Protease</keyword>
<keyword evidence="9" id="KW-1185">Reference proteome</keyword>
<evidence type="ECO:0000313" key="9">
    <source>
        <dbReference type="Proteomes" id="UP000027192"/>
    </source>
</evidence>
<evidence type="ECO:0000256" key="7">
    <source>
        <dbReference type="RuleBase" id="RU003567"/>
    </source>
</evidence>
<dbReference type="InterPro" id="IPR029045">
    <property type="entry name" value="ClpP/crotonase-like_dom_sf"/>
</dbReference>
<evidence type="ECO:0000256" key="6">
    <source>
        <dbReference type="PROSITE-ProRule" id="PRU10085"/>
    </source>
</evidence>
<dbReference type="PRINTS" id="PR00127">
    <property type="entry name" value="CLPPROTEASEP"/>
</dbReference>
<dbReference type="PANTHER" id="PTHR10381">
    <property type="entry name" value="ATP-DEPENDENT CLP PROTEASE PROTEOLYTIC SUBUNIT"/>
    <property type="match status" value="1"/>
</dbReference>
<gene>
    <name evidence="8" type="ORF">EA58_13865</name>
</gene>
<keyword evidence="2" id="KW-0963">Cytoplasm</keyword>